<organism evidence="13 14">
    <name type="scientific">Heterodera trifolii</name>
    <dbReference type="NCBI Taxonomy" id="157864"/>
    <lineage>
        <taxon>Eukaryota</taxon>
        <taxon>Metazoa</taxon>
        <taxon>Ecdysozoa</taxon>
        <taxon>Nematoda</taxon>
        <taxon>Chromadorea</taxon>
        <taxon>Rhabditida</taxon>
        <taxon>Tylenchina</taxon>
        <taxon>Tylenchomorpha</taxon>
        <taxon>Tylenchoidea</taxon>
        <taxon>Heteroderidae</taxon>
        <taxon>Heteroderinae</taxon>
        <taxon>Heterodera</taxon>
    </lineage>
</organism>
<dbReference type="InterPro" id="IPR002167">
    <property type="entry name" value="GDC-like"/>
</dbReference>
<evidence type="ECO:0000256" key="10">
    <source>
        <dbReference type="PROSITE-ProRule" id="PRU00282"/>
    </source>
</evidence>
<evidence type="ECO:0000256" key="5">
    <source>
        <dbReference type="ARBA" id="ARBA00022737"/>
    </source>
</evidence>
<evidence type="ECO:0000313" key="13">
    <source>
        <dbReference type="EMBL" id="KAL3091621.1"/>
    </source>
</evidence>
<evidence type="ECO:0000256" key="12">
    <source>
        <dbReference type="SAM" id="Phobius"/>
    </source>
</evidence>
<evidence type="ECO:0000256" key="8">
    <source>
        <dbReference type="ARBA" id="ARBA00023128"/>
    </source>
</evidence>
<evidence type="ECO:0008006" key="15">
    <source>
        <dbReference type="Google" id="ProtNLM"/>
    </source>
</evidence>
<dbReference type="Pfam" id="PF00153">
    <property type="entry name" value="Mito_carr"/>
    <property type="match status" value="3"/>
</dbReference>
<evidence type="ECO:0000256" key="9">
    <source>
        <dbReference type="ARBA" id="ARBA00023136"/>
    </source>
</evidence>
<evidence type="ECO:0000256" key="3">
    <source>
        <dbReference type="ARBA" id="ARBA00022448"/>
    </source>
</evidence>
<feature type="repeat" description="Solcar" evidence="10">
    <location>
        <begin position="54"/>
        <end position="140"/>
    </location>
</feature>
<dbReference type="FunFam" id="1.50.40.10:FF:000003">
    <property type="entry name" value="Putative calcium-binding mitochondrial carrier protein scamc-2"/>
    <property type="match status" value="1"/>
</dbReference>
<keyword evidence="4 10" id="KW-0812">Transmembrane</keyword>
<reference evidence="13 14" key="1">
    <citation type="submission" date="2024-10" db="EMBL/GenBank/DDBJ databases">
        <authorList>
            <person name="Kim D."/>
        </authorList>
    </citation>
    <scope>NUCLEOTIDE SEQUENCE [LARGE SCALE GENOMIC DNA]</scope>
    <source>
        <strain evidence="13">BH-2024</strain>
    </source>
</reference>
<dbReference type="PANTHER" id="PTHR24089">
    <property type="entry name" value="SOLUTE CARRIER FAMILY 25"/>
    <property type="match status" value="1"/>
</dbReference>
<dbReference type="GO" id="GO:0005743">
    <property type="term" value="C:mitochondrial inner membrane"/>
    <property type="evidence" value="ECO:0007669"/>
    <property type="project" value="UniProtKB-SubCell"/>
</dbReference>
<feature type="repeat" description="Solcar" evidence="10">
    <location>
        <begin position="150"/>
        <end position="236"/>
    </location>
</feature>
<keyword evidence="8" id="KW-0496">Mitochondrion</keyword>
<sequence>MATAHHLAKTHQHTEHLQEMVIKSNSVISRSDHFQEASGSLSATSGSEDAIKHWGWWRHFVAGATAGCVSRSVTAPLDRLKVFLQVNANHKTPHTLPSAVDYLYREGGFLSFWRGNGINIMKIAPESAIKFMFYEQIKQEFQKLTGHRDLDIFERFMAGASAGVIAQTAIYPLEVLKTRLALRRTGELNRGLCNYAREMYHREGFTCLYRGYVANCIGIIPYAGIDLAVYETLKNLWIRRKNSPGTDPGVVVILGCGLVSSSVGQVITYPIALIRTKLQARVISSDPNQPSTITGQVAYIVKHEGYRGLYRGLAPNFMKVLPAVSISYLTYEQCRKWLGAKMT</sequence>
<gene>
    <name evidence="13" type="ORF">niasHT_024203</name>
</gene>
<comment type="similarity">
    <text evidence="2 11">Belongs to the mitochondrial carrier (TC 2.A.29) family.</text>
</comment>
<dbReference type="Proteomes" id="UP001620626">
    <property type="component" value="Unassembled WGS sequence"/>
</dbReference>
<evidence type="ECO:0000256" key="11">
    <source>
        <dbReference type="RuleBase" id="RU000488"/>
    </source>
</evidence>
<feature type="repeat" description="Solcar" evidence="10">
    <location>
        <begin position="248"/>
        <end position="337"/>
    </location>
</feature>
<name>A0ABD2JLY3_9BILA</name>
<evidence type="ECO:0000256" key="7">
    <source>
        <dbReference type="ARBA" id="ARBA00022989"/>
    </source>
</evidence>
<accession>A0ABD2JLY3</accession>
<dbReference type="InterPro" id="IPR023395">
    <property type="entry name" value="MCP_dom_sf"/>
</dbReference>
<feature type="transmembrane region" description="Helical" evidence="12">
    <location>
        <begin position="250"/>
        <end position="274"/>
    </location>
</feature>
<evidence type="ECO:0000256" key="1">
    <source>
        <dbReference type="ARBA" id="ARBA00004448"/>
    </source>
</evidence>
<proteinExistence type="inferred from homology"/>
<comment type="subcellular location">
    <subcellularLocation>
        <location evidence="1">Mitochondrion inner membrane</location>
        <topology evidence="1">Multi-pass membrane protein</topology>
    </subcellularLocation>
</comment>
<dbReference type="InterPro" id="IPR018108">
    <property type="entry name" value="MCP_transmembrane"/>
</dbReference>
<protein>
    <recommendedName>
        <fullName evidence="15">Mitochondrial carrier protein</fullName>
    </recommendedName>
</protein>
<dbReference type="Gene3D" id="1.50.40.10">
    <property type="entry name" value="Mitochondrial carrier domain"/>
    <property type="match status" value="1"/>
</dbReference>
<keyword evidence="3 11" id="KW-0813">Transport</keyword>
<dbReference type="EMBL" id="JBICBT010000941">
    <property type="protein sequence ID" value="KAL3091621.1"/>
    <property type="molecule type" value="Genomic_DNA"/>
</dbReference>
<keyword evidence="5" id="KW-0677">Repeat</keyword>
<evidence type="ECO:0000313" key="14">
    <source>
        <dbReference type="Proteomes" id="UP001620626"/>
    </source>
</evidence>
<dbReference type="AlphaFoldDB" id="A0ABD2JLY3"/>
<dbReference type="InterPro" id="IPR002067">
    <property type="entry name" value="MCP"/>
</dbReference>
<dbReference type="PROSITE" id="PS50920">
    <property type="entry name" value="SOLCAR"/>
    <property type="match status" value="3"/>
</dbReference>
<evidence type="ECO:0000256" key="6">
    <source>
        <dbReference type="ARBA" id="ARBA00022792"/>
    </source>
</evidence>
<dbReference type="PRINTS" id="PR00926">
    <property type="entry name" value="MITOCARRIER"/>
</dbReference>
<comment type="caution">
    <text evidence="13">The sequence shown here is derived from an EMBL/GenBank/DDBJ whole genome shotgun (WGS) entry which is preliminary data.</text>
</comment>
<evidence type="ECO:0000256" key="4">
    <source>
        <dbReference type="ARBA" id="ARBA00022692"/>
    </source>
</evidence>
<feature type="transmembrane region" description="Helical" evidence="12">
    <location>
        <begin position="207"/>
        <end position="230"/>
    </location>
</feature>
<keyword evidence="14" id="KW-1185">Reference proteome</keyword>
<keyword evidence="6" id="KW-0999">Mitochondrion inner membrane</keyword>
<keyword evidence="9 10" id="KW-0472">Membrane</keyword>
<dbReference type="SUPFAM" id="SSF103506">
    <property type="entry name" value="Mitochondrial carrier"/>
    <property type="match status" value="1"/>
</dbReference>
<evidence type="ECO:0000256" key="2">
    <source>
        <dbReference type="ARBA" id="ARBA00006375"/>
    </source>
</evidence>
<dbReference type="PRINTS" id="PR00928">
    <property type="entry name" value="GRAVESDC"/>
</dbReference>
<keyword evidence="7 12" id="KW-1133">Transmembrane helix</keyword>